<proteinExistence type="predicted"/>
<accession>A0ABS4UNS8</accession>
<keyword evidence="3" id="KW-1185">Reference proteome</keyword>
<dbReference type="Proteomes" id="UP000755585">
    <property type="component" value="Unassembled WGS sequence"/>
</dbReference>
<dbReference type="EMBL" id="JAGINT010000002">
    <property type="protein sequence ID" value="MBP2353273.1"/>
    <property type="molecule type" value="Genomic_DNA"/>
</dbReference>
<evidence type="ECO:0000313" key="3">
    <source>
        <dbReference type="Proteomes" id="UP000755585"/>
    </source>
</evidence>
<name>A0ABS4UNS8_9ACTN</name>
<organism evidence="1 3">
    <name type="scientific">Kribbella aluminosa</name>
    <dbReference type="NCBI Taxonomy" id="416017"/>
    <lineage>
        <taxon>Bacteria</taxon>
        <taxon>Bacillati</taxon>
        <taxon>Actinomycetota</taxon>
        <taxon>Actinomycetes</taxon>
        <taxon>Propionibacteriales</taxon>
        <taxon>Kribbellaceae</taxon>
        <taxon>Kribbella</taxon>
    </lineage>
</organism>
<evidence type="ECO:0000313" key="1">
    <source>
        <dbReference type="EMBL" id="MBP2353264.1"/>
    </source>
</evidence>
<dbReference type="EMBL" id="JAGINT010000001">
    <property type="protein sequence ID" value="MBP2353264.1"/>
    <property type="molecule type" value="Genomic_DNA"/>
</dbReference>
<gene>
    <name evidence="1" type="ORF">JOF29_004347</name>
    <name evidence="2" type="ORF">JOF29_004383</name>
</gene>
<evidence type="ECO:0000313" key="2">
    <source>
        <dbReference type="EMBL" id="MBP2353273.1"/>
    </source>
</evidence>
<reference evidence="1 3" key="1">
    <citation type="submission" date="2021-03" db="EMBL/GenBank/DDBJ databases">
        <title>Sequencing the genomes of 1000 actinobacteria strains.</title>
        <authorList>
            <person name="Klenk H.-P."/>
        </authorList>
    </citation>
    <scope>NUCLEOTIDE SEQUENCE [LARGE SCALE GENOMIC DNA]</scope>
    <source>
        <strain evidence="1 3">DSM 18824</strain>
    </source>
</reference>
<protein>
    <submittedName>
        <fullName evidence="1">Uncharacterized protein</fullName>
    </submittedName>
</protein>
<comment type="caution">
    <text evidence="1">The sequence shown here is derived from an EMBL/GenBank/DDBJ whole genome shotgun (WGS) entry which is preliminary data.</text>
</comment>
<sequence length="54" mass="5986">MLKLPLSDYWKNKPYKPTDPAIVARVSAMPLPDDDAIETLALVLGFGDDLDRQA</sequence>